<dbReference type="Pfam" id="PF00903">
    <property type="entry name" value="Glyoxalase"/>
    <property type="match status" value="1"/>
</dbReference>
<dbReference type="PANTHER" id="PTHR34109">
    <property type="entry name" value="BNAUNNG04460D PROTEIN-RELATED"/>
    <property type="match status" value="1"/>
</dbReference>
<dbReference type="EMBL" id="BBVC01000016">
    <property type="protein sequence ID" value="GAO97771.1"/>
    <property type="molecule type" value="Genomic_DNA"/>
</dbReference>
<dbReference type="PROSITE" id="PS51819">
    <property type="entry name" value="VOC"/>
    <property type="match status" value="1"/>
</dbReference>
<comment type="caution">
    <text evidence="2">The sequence shown here is derived from an EMBL/GenBank/DDBJ whole genome shotgun (WGS) entry which is preliminary data.</text>
</comment>
<evidence type="ECO:0000313" key="3">
    <source>
        <dbReference type="Proteomes" id="UP000036771"/>
    </source>
</evidence>
<keyword evidence="3" id="KW-1185">Reference proteome</keyword>
<dbReference type="AlphaFoldDB" id="A0A0K8MB81"/>
<sequence>MSPPRPVNTPWLLPYITVVDVDKAVKFYESAFKFNVVNLVPGEDGTSWHAEMKYKDQLLMCGKQGCYGSTTKSPLTSGVECPITLYLYCEDVDKFYKEALFKGALSLAEPENMFWGDRMCRLKDPENYIWSFATHVGKIV</sequence>
<dbReference type="Proteomes" id="UP000036771">
    <property type="component" value="Unassembled WGS sequence"/>
</dbReference>
<dbReference type="Gene3D" id="3.30.720.120">
    <property type="match status" value="1"/>
</dbReference>
<evidence type="ECO:0000313" key="2">
    <source>
        <dbReference type="EMBL" id="GAO97771.1"/>
    </source>
</evidence>
<dbReference type="InterPro" id="IPR004360">
    <property type="entry name" value="Glyas_Fos-R_dOase_dom"/>
</dbReference>
<dbReference type="OrthoDB" id="9806868at2"/>
<protein>
    <submittedName>
        <fullName evidence="2">Glyoxalase-like domain protein</fullName>
    </submittedName>
</protein>
<dbReference type="PANTHER" id="PTHR34109:SF1">
    <property type="entry name" value="VOC DOMAIN-CONTAINING PROTEIN"/>
    <property type="match status" value="1"/>
</dbReference>
<accession>A0A0K8MB81</accession>
<reference evidence="2 3" key="1">
    <citation type="submission" date="2015-03" db="EMBL/GenBank/DDBJ databases">
        <title>Caedibacter varicaedens, whole genome shotgun sequence.</title>
        <authorList>
            <person name="Suzuki H."/>
            <person name="Dapper A.L."/>
            <person name="Gibson A.K."/>
            <person name="Jackson C."/>
            <person name="Lee H."/>
            <person name="Pejaver V.R."/>
            <person name="Doak T."/>
            <person name="Lynch M."/>
        </authorList>
    </citation>
    <scope>NUCLEOTIDE SEQUENCE [LARGE SCALE GENOMIC DNA]</scope>
</reference>
<dbReference type="InterPro" id="IPR037523">
    <property type="entry name" value="VOC_core"/>
</dbReference>
<name>A0A0K8MB81_9PROT</name>
<gene>
    <name evidence="2" type="ORF">Cva_00411</name>
</gene>
<dbReference type="STRING" id="1629334.Cva_00411"/>
<dbReference type="InterPro" id="IPR029068">
    <property type="entry name" value="Glyas_Bleomycin-R_OHBP_Dase"/>
</dbReference>
<organism evidence="2 3">
    <name type="scientific">Caedimonas varicaedens</name>
    <dbReference type="NCBI Taxonomy" id="1629334"/>
    <lineage>
        <taxon>Bacteria</taxon>
        <taxon>Pseudomonadati</taxon>
        <taxon>Pseudomonadota</taxon>
        <taxon>Alphaproteobacteria</taxon>
        <taxon>Holosporales</taxon>
        <taxon>Caedimonadaceae</taxon>
        <taxon>Caedimonas</taxon>
    </lineage>
</organism>
<feature type="domain" description="VOC" evidence="1">
    <location>
        <begin position="9"/>
        <end position="135"/>
    </location>
</feature>
<dbReference type="Gene3D" id="3.30.720.110">
    <property type="match status" value="1"/>
</dbReference>
<proteinExistence type="predicted"/>
<dbReference type="SUPFAM" id="SSF54593">
    <property type="entry name" value="Glyoxalase/Bleomycin resistance protein/Dihydroxybiphenyl dioxygenase"/>
    <property type="match status" value="1"/>
</dbReference>
<evidence type="ECO:0000259" key="1">
    <source>
        <dbReference type="PROSITE" id="PS51819"/>
    </source>
</evidence>